<keyword evidence="3 6" id="KW-1133">Transmembrane helix</keyword>
<accession>A0A9W8XKA7</accession>
<evidence type="ECO:0000256" key="5">
    <source>
        <dbReference type="ARBA" id="ARBA00038359"/>
    </source>
</evidence>
<feature type="transmembrane region" description="Helical" evidence="6">
    <location>
        <begin position="16"/>
        <end position="35"/>
    </location>
</feature>
<dbReference type="Pfam" id="PF20684">
    <property type="entry name" value="Fung_rhodopsin"/>
    <property type="match status" value="1"/>
</dbReference>
<dbReference type="EMBL" id="JAPEUX010000004">
    <property type="protein sequence ID" value="KAJ4353425.1"/>
    <property type="molecule type" value="Genomic_DNA"/>
</dbReference>
<sequence length="362" mass="40852">MGTVIFSAYANEQRDLRWVSVSLSAVALVLLTMRMTTTWKNRGWFGLEDAFVIASTWHLDEKDSPIQREGFTQLTETLQYFYLTVVFYTLTNGMNKFAFLMLYHRVFPISGFRKIIYVMMAISGLWTVAYLFVGIFQCNPVARVYDRTIPGTCINFAWHRYVPSPLKKGLVQLVIDSWTNAISNLLTDLIIFFLPMPLILKLNMSLGNRIGLVILFSIGFFICLITTLRMATLPQTLKLKEPTWESAPTNLWSFIEAAVGVICACLISLRRTISRFWPQKWRSNKGTSAGYYAPYGGGSTGGKVSRGTFGRGQAGSFHMEALKSARKEAKGDAVVTLVSRSESQERIFEGITVTKDIQVTRD</sequence>
<comment type="similarity">
    <text evidence="5">Belongs to the SAT4 family.</text>
</comment>
<feature type="transmembrane region" description="Helical" evidence="6">
    <location>
        <begin position="181"/>
        <end position="200"/>
    </location>
</feature>
<evidence type="ECO:0000313" key="8">
    <source>
        <dbReference type="EMBL" id="KAJ4353425.1"/>
    </source>
</evidence>
<proteinExistence type="inferred from homology"/>
<comment type="caution">
    <text evidence="8">The sequence shown here is derived from an EMBL/GenBank/DDBJ whole genome shotgun (WGS) entry which is preliminary data.</text>
</comment>
<feature type="transmembrane region" description="Helical" evidence="6">
    <location>
        <begin position="115"/>
        <end position="136"/>
    </location>
</feature>
<protein>
    <recommendedName>
        <fullName evidence="7">Rhodopsin domain-containing protein</fullName>
    </recommendedName>
</protein>
<keyword evidence="9" id="KW-1185">Reference proteome</keyword>
<reference evidence="8" key="1">
    <citation type="submission" date="2022-10" db="EMBL/GenBank/DDBJ databases">
        <title>Tapping the CABI collections for fungal endophytes: first genome assemblies for Collariella, Neodidymelliopsis, Ascochyta clinopodiicola, Didymella pomorum, Didymosphaeria variabile, Neocosmospora piperis and Neocucurbitaria cava.</title>
        <authorList>
            <person name="Hill R."/>
        </authorList>
    </citation>
    <scope>NUCLEOTIDE SEQUENCE</scope>
    <source>
        <strain evidence="8">IMI 356815</strain>
    </source>
</reference>
<feature type="transmembrane region" description="Helical" evidence="6">
    <location>
        <begin position="212"/>
        <end position="231"/>
    </location>
</feature>
<feature type="transmembrane region" description="Helical" evidence="6">
    <location>
        <begin position="251"/>
        <end position="269"/>
    </location>
</feature>
<dbReference type="InterPro" id="IPR049326">
    <property type="entry name" value="Rhodopsin_dom_fungi"/>
</dbReference>
<feature type="domain" description="Rhodopsin" evidence="7">
    <location>
        <begin position="72"/>
        <end position="274"/>
    </location>
</feature>
<evidence type="ECO:0000256" key="6">
    <source>
        <dbReference type="SAM" id="Phobius"/>
    </source>
</evidence>
<evidence type="ECO:0000313" key="9">
    <source>
        <dbReference type="Proteomes" id="UP001140513"/>
    </source>
</evidence>
<dbReference type="GO" id="GO:0016020">
    <property type="term" value="C:membrane"/>
    <property type="evidence" value="ECO:0007669"/>
    <property type="project" value="UniProtKB-SubCell"/>
</dbReference>
<dbReference type="PANTHER" id="PTHR33048:SF47">
    <property type="entry name" value="INTEGRAL MEMBRANE PROTEIN-RELATED"/>
    <property type="match status" value="1"/>
</dbReference>
<evidence type="ECO:0000256" key="3">
    <source>
        <dbReference type="ARBA" id="ARBA00022989"/>
    </source>
</evidence>
<dbReference type="RefSeq" id="XP_056071199.1">
    <property type="nucleotide sequence ID" value="XM_056213932.1"/>
</dbReference>
<keyword evidence="2 6" id="KW-0812">Transmembrane</keyword>
<evidence type="ECO:0000259" key="7">
    <source>
        <dbReference type="Pfam" id="PF20684"/>
    </source>
</evidence>
<dbReference type="GeneID" id="80908684"/>
<evidence type="ECO:0000256" key="2">
    <source>
        <dbReference type="ARBA" id="ARBA00022692"/>
    </source>
</evidence>
<dbReference type="Proteomes" id="UP001140513">
    <property type="component" value="Unassembled WGS sequence"/>
</dbReference>
<keyword evidence="4 6" id="KW-0472">Membrane</keyword>
<evidence type="ECO:0000256" key="1">
    <source>
        <dbReference type="ARBA" id="ARBA00004141"/>
    </source>
</evidence>
<evidence type="ECO:0000256" key="4">
    <source>
        <dbReference type="ARBA" id="ARBA00023136"/>
    </source>
</evidence>
<feature type="transmembrane region" description="Helical" evidence="6">
    <location>
        <begin position="80"/>
        <end position="103"/>
    </location>
</feature>
<gene>
    <name evidence="8" type="ORF">N0V89_005154</name>
</gene>
<organism evidence="8 9">
    <name type="scientific">Didymosphaeria variabile</name>
    <dbReference type="NCBI Taxonomy" id="1932322"/>
    <lineage>
        <taxon>Eukaryota</taxon>
        <taxon>Fungi</taxon>
        <taxon>Dikarya</taxon>
        <taxon>Ascomycota</taxon>
        <taxon>Pezizomycotina</taxon>
        <taxon>Dothideomycetes</taxon>
        <taxon>Pleosporomycetidae</taxon>
        <taxon>Pleosporales</taxon>
        <taxon>Massarineae</taxon>
        <taxon>Didymosphaeriaceae</taxon>
        <taxon>Didymosphaeria</taxon>
    </lineage>
</organism>
<dbReference type="OrthoDB" id="5413793at2759"/>
<dbReference type="AlphaFoldDB" id="A0A9W8XKA7"/>
<name>A0A9W8XKA7_9PLEO</name>
<dbReference type="PANTHER" id="PTHR33048">
    <property type="entry name" value="PTH11-LIKE INTEGRAL MEMBRANE PROTEIN (AFU_ORTHOLOGUE AFUA_5G11245)"/>
    <property type="match status" value="1"/>
</dbReference>
<comment type="subcellular location">
    <subcellularLocation>
        <location evidence="1">Membrane</location>
        <topology evidence="1">Multi-pass membrane protein</topology>
    </subcellularLocation>
</comment>
<dbReference type="InterPro" id="IPR052337">
    <property type="entry name" value="SAT4-like"/>
</dbReference>